<sequence length="300" mass="33665">MYAPLSKTIISHSHGAVLLTLSQHSKTRLDCLPVHLTLVGVDLNYNWKAECSPTTLREKDIQGNNHPFSRRLSLPFITLLDNVISRFVTWQLVRRYPLIFGSWSTLHGNYILFSHLFFSHANPSALSSSRFPRQVQTTIQGHTLHGSSIKLPKTLMVIIKISAVQLRAVSACITGVELPAREPTDLEAFFSTMERVYRSGLRIPQFKGLSRVPCRSDEDDDELSQDHRQPAHDSNLHNDAVWAGLEVLNHSPELLEADPVPSSPSGTRALTGCYADIDTKRTVRLLSVEREGRLRTRTIG</sequence>
<dbReference type="STRING" id="1095629.A0A0C9XK91"/>
<gene>
    <name evidence="2" type="ORF">K443DRAFT_132139</name>
</gene>
<organism evidence="2 3">
    <name type="scientific">Laccaria amethystina LaAM-08-1</name>
    <dbReference type="NCBI Taxonomy" id="1095629"/>
    <lineage>
        <taxon>Eukaryota</taxon>
        <taxon>Fungi</taxon>
        <taxon>Dikarya</taxon>
        <taxon>Basidiomycota</taxon>
        <taxon>Agaricomycotina</taxon>
        <taxon>Agaricomycetes</taxon>
        <taxon>Agaricomycetidae</taxon>
        <taxon>Agaricales</taxon>
        <taxon>Agaricineae</taxon>
        <taxon>Hydnangiaceae</taxon>
        <taxon>Laccaria</taxon>
    </lineage>
</organism>
<dbReference type="AlphaFoldDB" id="A0A0C9XK91"/>
<keyword evidence="3" id="KW-1185">Reference proteome</keyword>
<dbReference type="OrthoDB" id="3141012at2759"/>
<feature type="region of interest" description="Disordered" evidence="1">
    <location>
        <begin position="212"/>
        <end position="235"/>
    </location>
</feature>
<reference evidence="3" key="2">
    <citation type="submission" date="2015-01" db="EMBL/GenBank/DDBJ databases">
        <title>Evolutionary Origins and Diversification of the Mycorrhizal Mutualists.</title>
        <authorList>
            <consortium name="DOE Joint Genome Institute"/>
            <consortium name="Mycorrhizal Genomics Consortium"/>
            <person name="Kohler A."/>
            <person name="Kuo A."/>
            <person name="Nagy L.G."/>
            <person name="Floudas D."/>
            <person name="Copeland A."/>
            <person name="Barry K.W."/>
            <person name="Cichocki N."/>
            <person name="Veneault-Fourrey C."/>
            <person name="LaButti K."/>
            <person name="Lindquist E.A."/>
            <person name="Lipzen A."/>
            <person name="Lundell T."/>
            <person name="Morin E."/>
            <person name="Murat C."/>
            <person name="Riley R."/>
            <person name="Ohm R."/>
            <person name="Sun H."/>
            <person name="Tunlid A."/>
            <person name="Henrissat B."/>
            <person name="Grigoriev I.V."/>
            <person name="Hibbett D.S."/>
            <person name="Martin F."/>
        </authorList>
    </citation>
    <scope>NUCLEOTIDE SEQUENCE [LARGE SCALE GENOMIC DNA]</scope>
    <source>
        <strain evidence="3">LaAM-08-1</strain>
    </source>
</reference>
<protein>
    <submittedName>
        <fullName evidence="2">Uncharacterized protein</fullName>
    </submittedName>
</protein>
<dbReference type="Proteomes" id="UP000054477">
    <property type="component" value="Unassembled WGS sequence"/>
</dbReference>
<evidence type="ECO:0000256" key="1">
    <source>
        <dbReference type="SAM" id="MobiDB-lite"/>
    </source>
</evidence>
<dbReference type="HOGENOM" id="CLU_880189_0_0_1"/>
<name>A0A0C9XK91_9AGAR</name>
<dbReference type="EMBL" id="KN838600">
    <property type="protein sequence ID" value="KIK01924.1"/>
    <property type="molecule type" value="Genomic_DNA"/>
</dbReference>
<proteinExistence type="predicted"/>
<evidence type="ECO:0000313" key="3">
    <source>
        <dbReference type="Proteomes" id="UP000054477"/>
    </source>
</evidence>
<feature type="compositionally biased region" description="Basic and acidic residues" evidence="1">
    <location>
        <begin position="224"/>
        <end position="235"/>
    </location>
</feature>
<reference evidence="2 3" key="1">
    <citation type="submission" date="2014-04" db="EMBL/GenBank/DDBJ databases">
        <authorList>
            <consortium name="DOE Joint Genome Institute"/>
            <person name="Kuo A."/>
            <person name="Kohler A."/>
            <person name="Nagy L.G."/>
            <person name="Floudas D."/>
            <person name="Copeland A."/>
            <person name="Barry K.W."/>
            <person name="Cichocki N."/>
            <person name="Veneault-Fourrey C."/>
            <person name="LaButti K."/>
            <person name="Lindquist E.A."/>
            <person name="Lipzen A."/>
            <person name="Lundell T."/>
            <person name="Morin E."/>
            <person name="Murat C."/>
            <person name="Sun H."/>
            <person name="Tunlid A."/>
            <person name="Henrissat B."/>
            <person name="Grigoriev I.V."/>
            <person name="Hibbett D.S."/>
            <person name="Martin F."/>
            <person name="Nordberg H.P."/>
            <person name="Cantor M.N."/>
            <person name="Hua S.X."/>
        </authorList>
    </citation>
    <scope>NUCLEOTIDE SEQUENCE [LARGE SCALE GENOMIC DNA]</scope>
    <source>
        <strain evidence="2 3">LaAM-08-1</strain>
    </source>
</reference>
<evidence type="ECO:0000313" key="2">
    <source>
        <dbReference type="EMBL" id="KIK01924.1"/>
    </source>
</evidence>
<accession>A0A0C9XK91</accession>